<accession>A0A6M3XME8</accession>
<gene>
    <name evidence="1" type="ORF">TM448B01328_0012</name>
</gene>
<evidence type="ECO:0000313" key="1">
    <source>
        <dbReference type="EMBL" id="QJH98487.1"/>
    </source>
</evidence>
<name>A0A6M3XME8_9ZZZZ</name>
<organism evidence="1">
    <name type="scientific">viral metagenome</name>
    <dbReference type="NCBI Taxonomy" id="1070528"/>
    <lineage>
        <taxon>unclassified sequences</taxon>
        <taxon>metagenomes</taxon>
        <taxon>organismal metagenomes</taxon>
    </lineage>
</organism>
<proteinExistence type="predicted"/>
<dbReference type="EMBL" id="MT144736">
    <property type="protein sequence ID" value="QJH98487.1"/>
    <property type="molecule type" value="Genomic_DNA"/>
</dbReference>
<reference evidence="1" key="1">
    <citation type="submission" date="2020-03" db="EMBL/GenBank/DDBJ databases">
        <title>The deep terrestrial virosphere.</title>
        <authorList>
            <person name="Holmfeldt K."/>
            <person name="Nilsson E."/>
            <person name="Simone D."/>
            <person name="Lopez-Fernandez M."/>
            <person name="Wu X."/>
            <person name="de Brujin I."/>
            <person name="Lundin D."/>
            <person name="Andersson A."/>
            <person name="Bertilsson S."/>
            <person name="Dopson M."/>
        </authorList>
    </citation>
    <scope>NUCLEOTIDE SEQUENCE</scope>
    <source>
        <strain evidence="1">TM448B01328</strain>
    </source>
</reference>
<dbReference type="AlphaFoldDB" id="A0A6M3XME8"/>
<protein>
    <submittedName>
        <fullName evidence="1">Uncharacterized protein</fullName>
    </submittedName>
</protein>
<sequence>MPYEQLKAILDTNRTTKAIEDAEPPVACPYCGEVLDVNPNGIRNCPMGDYRWQGGPKLI</sequence>